<keyword evidence="1" id="KW-0378">Hydrolase</keyword>
<gene>
    <name evidence="3" type="ORF">AQ490_11295</name>
</gene>
<dbReference type="InterPro" id="IPR041492">
    <property type="entry name" value="HAD_2"/>
</dbReference>
<dbReference type="InterPro" id="IPR023214">
    <property type="entry name" value="HAD_sf"/>
</dbReference>
<keyword evidence="4" id="KW-1185">Reference proteome</keyword>
<accession>A0A0T6LKW2</accession>
<dbReference type="GO" id="GO:0016787">
    <property type="term" value="F:hydrolase activity"/>
    <property type="evidence" value="ECO:0007669"/>
    <property type="project" value="UniProtKB-KW"/>
</dbReference>
<dbReference type="Pfam" id="PF13419">
    <property type="entry name" value="HAD_2"/>
    <property type="match status" value="1"/>
</dbReference>
<dbReference type="eggNOG" id="COG1011">
    <property type="taxonomic scope" value="Bacteria"/>
</dbReference>
<organism evidence="3 4">
    <name type="scientific">Wenjunlia vitaminophila</name>
    <name type="common">Streptomyces vitaminophilus</name>
    <dbReference type="NCBI Taxonomy" id="76728"/>
    <lineage>
        <taxon>Bacteria</taxon>
        <taxon>Bacillati</taxon>
        <taxon>Actinomycetota</taxon>
        <taxon>Actinomycetes</taxon>
        <taxon>Kitasatosporales</taxon>
        <taxon>Streptomycetaceae</taxon>
        <taxon>Wenjunlia</taxon>
    </lineage>
</organism>
<dbReference type="AlphaFoldDB" id="A0A0T6LKW2"/>
<dbReference type="SFLD" id="SFLDG01129">
    <property type="entry name" value="C1.5:_HAD__Beta-PGM__Phosphata"/>
    <property type="match status" value="1"/>
</dbReference>
<sequence>MLSQNLIFDADDTLWENNVYYEAAIEGLIDLVDHPSLTRQQVRDVIDETERENIRRRGYGAEVFEDSLLNALCALRGSDTPDAAEVEKIAALCAGVHDMEMVLISGVESTLERLSARHRLFLLTKGCEKEQLRKVEKSGLAGYFVEAVVVPEKDVSAYRSFATARNLPVEHTWMIGNSLRSDINPALACGLGAVFVPHPMTWSLEADRVPDPSPRFLTVPRFGALGDHF</sequence>
<evidence type="ECO:0000313" key="4">
    <source>
        <dbReference type="Proteomes" id="UP000050867"/>
    </source>
</evidence>
<dbReference type="EMBL" id="LLZU01000039">
    <property type="protein sequence ID" value="KRV46476.1"/>
    <property type="molecule type" value="Genomic_DNA"/>
</dbReference>
<protein>
    <submittedName>
        <fullName evidence="3">Uncharacterized protein</fullName>
    </submittedName>
</protein>
<dbReference type="InterPro" id="IPR051400">
    <property type="entry name" value="HAD-like_hydrolase"/>
</dbReference>
<name>A0A0T6LKW2_WENVI</name>
<dbReference type="InterPro" id="IPR036412">
    <property type="entry name" value="HAD-like_sf"/>
</dbReference>
<dbReference type="SUPFAM" id="SSF56784">
    <property type="entry name" value="HAD-like"/>
    <property type="match status" value="1"/>
</dbReference>
<dbReference type="Gene3D" id="3.40.50.1000">
    <property type="entry name" value="HAD superfamily/HAD-like"/>
    <property type="match status" value="1"/>
</dbReference>
<evidence type="ECO:0000256" key="2">
    <source>
        <dbReference type="ARBA" id="ARBA00022842"/>
    </source>
</evidence>
<evidence type="ECO:0000256" key="1">
    <source>
        <dbReference type="ARBA" id="ARBA00022801"/>
    </source>
</evidence>
<dbReference type="RefSeq" id="WP_018386561.1">
    <property type="nucleotide sequence ID" value="NZ_LLZU01000039.1"/>
</dbReference>
<dbReference type="InterPro" id="IPR023198">
    <property type="entry name" value="PGP-like_dom2"/>
</dbReference>
<dbReference type="STRING" id="76728.AQ490_11295"/>
<dbReference type="Proteomes" id="UP000050867">
    <property type="component" value="Unassembled WGS sequence"/>
</dbReference>
<proteinExistence type="predicted"/>
<keyword evidence="2" id="KW-0460">Magnesium</keyword>
<evidence type="ECO:0000313" key="3">
    <source>
        <dbReference type="EMBL" id="KRV46476.1"/>
    </source>
</evidence>
<dbReference type="Gene3D" id="1.10.150.240">
    <property type="entry name" value="Putative phosphatase, domain 2"/>
    <property type="match status" value="1"/>
</dbReference>
<dbReference type="PANTHER" id="PTHR46470">
    <property type="entry name" value="N-ACYLNEURAMINATE-9-PHOSPHATASE"/>
    <property type="match status" value="1"/>
</dbReference>
<comment type="caution">
    <text evidence="3">The sequence shown here is derived from an EMBL/GenBank/DDBJ whole genome shotgun (WGS) entry which is preliminary data.</text>
</comment>
<dbReference type="SFLD" id="SFLDS00003">
    <property type="entry name" value="Haloacid_Dehalogenase"/>
    <property type="match status" value="1"/>
</dbReference>
<reference evidence="3 4" key="1">
    <citation type="submission" date="2015-10" db="EMBL/GenBank/DDBJ databases">
        <title>Draft genome sequence of pyrrolomycin-producing Streptomyces vitaminophilus.</title>
        <authorList>
            <person name="Graham D.E."/>
            <person name="Mahan K.M."/>
            <person name="Klingeman D.M."/>
            <person name="Hettich R.L."/>
            <person name="Parry R.J."/>
        </authorList>
    </citation>
    <scope>NUCLEOTIDE SEQUENCE [LARGE SCALE GENOMIC DNA]</scope>
    <source>
        <strain evidence="3 4">ATCC 31673</strain>
    </source>
</reference>